<sequence length="113" mass="12947">MRSHILHGTQPARVRLLSCQLEHARSLEYSLNRLPRMGVPGNGNNLSWDKPSSAEHWVNDYRDSSGRRDLVMTPYPVTTLSRQPKPMRPGRDAQERHDHVTTDQAVATRLRPL</sequence>
<name>A0A843VJM8_COLES</name>
<keyword evidence="3" id="KW-1185">Reference proteome</keyword>
<comment type="caution">
    <text evidence="2">The sequence shown here is derived from an EMBL/GenBank/DDBJ whole genome shotgun (WGS) entry which is preliminary data.</text>
</comment>
<reference evidence="2" key="1">
    <citation type="submission" date="2017-07" db="EMBL/GenBank/DDBJ databases">
        <title>Taro Niue Genome Assembly and Annotation.</title>
        <authorList>
            <person name="Atibalentja N."/>
            <person name="Keating K."/>
            <person name="Fields C.J."/>
        </authorList>
    </citation>
    <scope>NUCLEOTIDE SEQUENCE</scope>
    <source>
        <strain evidence="2">Niue_2</strain>
        <tissue evidence="2">Leaf</tissue>
    </source>
</reference>
<evidence type="ECO:0000313" key="2">
    <source>
        <dbReference type="EMBL" id="MQL91579.1"/>
    </source>
</evidence>
<organism evidence="2 3">
    <name type="scientific">Colocasia esculenta</name>
    <name type="common">Wild taro</name>
    <name type="synonym">Arum esculentum</name>
    <dbReference type="NCBI Taxonomy" id="4460"/>
    <lineage>
        <taxon>Eukaryota</taxon>
        <taxon>Viridiplantae</taxon>
        <taxon>Streptophyta</taxon>
        <taxon>Embryophyta</taxon>
        <taxon>Tracheophyta</taxon>
        <taxon>Spermatophyta</taxon>
        <taxon>Magnoliopsida</taxon>
        <taxon>Liliopsida</taxon>
        <taxon>Araceae</taxon>
        <taxon>Aroideae</taxon>
        <taxon>Colocasieae</taxon>
        <taxon>Colocasia</taxon>
    </lineage>
</organism>
<evidence type="ECO:0000313" key="3">
    <source>
        <dbReference type="Proteomes" id="UP000652761"/>
    </source>
</evidence>
<feature type="region of interest" description="Disordered" evidence="1">
    <location>
        <begin position="78"/>
        <end position="113"/>
    </location>
</feature>
<dbReference type="AlphaFoldDB" id="A0A843VJM8"/>
<evidence type="ECO:0000256" key="1">
    <source>
        <dbReference type="SAM" id="MobiDB-lite"/>
    </source>
</evidence>
<proteinExistence type="predicted"/>
<protein>
    <submittedName>
        <fullName evidence="2">Uncharacterized protein</fullName>
    </submittedName>
</protein>
<dbReference type="Proteomes" id="UP000652761">
    <property type="component" value="Unassembled WGS sequence"/>
</dbReference>
<feature type="compositionally biased region" description="Basic and acidic residues" evidence="1">
    <location>
        <begin position="89"/>
        <end position="101"/>
    </location>
</feature>
<dbReference type="EMBL" id="NMUH01001357">
    <property type="protein sequence ID" value="MQL91579.1"/>
    <property type="molecule type" value="Genomic_DNA"/>
</dbReference>
<gene>
    <name evidence="2" type="ORF">Taro_024194</name>
</gene>
<accession>A0A843VJM8</accession>